<dbReference type="AlphaFoldDB" id="A0A410P468"/>
<dbReference type="OrthoDB" id="9797795at2"/>
<name>A0A410P468_VELA1</name>
<dbReference type="KEGG" id="vai:BU251_04280"/>
<dbReference type="RefSeq" id="WP_128699646.1">
    <property type="nucleotide sequence ID" value="NZ_CP019384.1"/>
</dbReference>
<proteinExistence type="predicted"/>
<sequence>MENQARKERILVVQPYGIGDTLFIFPLLKALKLQRDAERLDVIIGPRTRQLMQLCPYVDEIHVIDKDLWKRISKIAVLREKIKLLFHCASRHYDLAFDFSMQPEYSFWAKFFLRIPIIAGFNYKKRNIFLNKPLNLPEQGYSGKSVIEYVCDLAGLIGLDIADKKPELRLSSNVEAAAEKLLKDGGWSGGRYIVVSAGGGATWGMDAYYKQWPPEYFVQFLKLLGVFFDPGAIVLLGTDDERRFEKLFSGLSAPIIPLFGETDIAEAAAIIKHAALFIGNDGGLAHIASCQDIPMAVFYGPADPKVYGPYPSRENAVVLSRRLPCQPCYQYFRYNKSCQDIACLRGLLPEDALAQLNERRFFEFFKK</sequence>
<protein>
    <submittedName>
        <fullName evidence="3">ADP-heptose--lipooligosaccharide heptosyltransferase II</fullName>
    </submittedName>
</protein>
<dbReference type="GO" id="GO:0008713">
    <property type="term" value="F:ADP-heptose-lipopolysaccharide heptosyltransferase activity"/>
    <property type="evidence" value="ECO:0007669"/>
    <property type="project" value="TreeGrafter"/>
</dbReference>
<dbReference type="PANTHER" id="PTHR30160">
    <property type="entry name" value="TETRAACYLDISACCHARIDE 4'-KINASE-RELATED"/>
    <property type="match status" value="1"/>
</dbReference>
<dbReference type="GO" id="GO:0009244">
    <property type="term" value="P:lipopolysaccharide core region biosynthetic process"/>
    <property type="evidence" value="ECO:0007669"/>
    <property type="project" value="TreeGrafter"/>
</dbReference>
<dbReference type="Gene3D" id="3.40.50.2000">
    <property type="entry name" value="Glycogen Phosphorylase B"/>
    <property type="match status" value="2"/>
</dbReference>
<reference evidence="3 4" key="1">
    <citation type="submission" date="2017-01" db="EMBL/GenBank/DDBJ databases">
        <title>First insights into the biology of 'candidatus Vampirococcus archaeovorus'.</title>
        <authorList>
            <person name="Kizina J."/>
            <person name="Jordan S."/>
            <person name="Stueber K."/>
            <person name="Reinhardt R."/>
            <person name="Harder J."/>
        </authorList>
    </citation>
    <scope>NUCLEOTIDE SEQUENCE [LARGE SCALE GENOMIC DNA]</scope>
    <source>
        <strain evidence="3 4">LiM</strain>
    </source>
</reference>
<evidence type="ECO:0000256" key="2">
    <source>
        <dbReference type="ARBA" id="ARBA00022679"/>
    </source>
</evidence>
<evidence type="ECO:0000313" key="4">
    <source>
        <dbReference type="Proteomes" id="UP000287243"/>
    </source>
</evidence>
<dbReference type="InterPro" id="IPR002201">
    <property type="entry name" value="Glyco_trans_9"/>
</dbReference>
<dbReference type="CDD" id="cd03789">
    <property type="entry name" value="GT9_LPS_heptosyltransferase"/>
    <property type="match status" value="1"/>
</dbReference>
<dbReference type="Pfam" id="PF01075">
    <property type="entry name" value="Glyco_transf_9"/>
    <property type="match status" value="1"/>
</dbReference>
<keyword evidence="2 3" id="KW-0808">Transferase</keyword>
<dbReference type="InterPro" id="IPR051199">
    <property type="entry name" value="LPS_LOS_Heptosyltrfase"/>
</dbReference>
<dbReference type="EMBL" id="CP019384">
    <property type="protein sequence ID" value="QAT17005.1"/>
    <property type="molecule type" value="Genomic_DNA"/>
</dbReference>
<dbReference type="Proteomes" id="UP000287243">
    <property type="component" value="Chromosome"/>
</dbReference>
<dbReference type="GO" id="GO:0005829">
    <property type="term" value="C:cytosol"/>
    <property type="evidence" value="ECO:0007669"/>
    <property type="project" value="TreeGrafter"/>
</dbReference>
<evidence type="ECO:0000313" key="3">
    <source>
        <dbReference type="EMBL" id="QAT17005.1"/>
    </source>
</evidence>
<gene>
    <name evidence="3" type="ORF">BU251_04280</name>
</gene>
<keyword evidence="4" id="KW-1185">Reference proteome</keyword>
<evidence type="ECO:0000256" key="1">
    <source>
        <dbReference type="ARBA" id="ARBA00022676"/>
    </source>
</evidence>
<accession>A0A410P468</accession>
<keyword evidence="1" id="KW-0328">Glycosyltransferase</keyword>
<dbReference type="SUPFAM" id="SSF53756">
    <property type="entry name" value="UDP-Glycosyltransferase/glycogen phosphorylase"/>
    <property type="match status" value="1"/>
</dbReference>
<organism evidence="3 4">
    <name type="scientific">Velamenicoccus archaeovorus</name>
    <dbReference type="NCBI Taxonomy" id="1930593"/>
    <lineage>
        <taxon>Bacteria</taxon>
        <taxon>Pseudomonadati</taxon>
        <taxon>Candidatus Omnitrophota</taxon>
        <taxon>Candidatus Velamenicoccus</taxon>
    </lineage>
</organism>